<dbReference type="Pfam" id="PF16845">
    <property type="entry name" value="SQAPI"/>
    <property type="match status" value="1"/>
</dbReference>
<keyword evidence="3" id="KW-0789">Thiol protease inhibitor</keyword>
<dbReference type="InterPro" id="IPR000010">
    <property type="entry name" value="Cystatin_dom"/>
</dbReference>
<evidence type="ECO:0000256" key="3">
    <source>
        <dbReference type="ARBA" id="ARBA00022704"/>
    </source>
</evidence>
<proteinExistence type="inferred from homology"/>
<comment type="similarity">
    <text evidence="1">Belongs to the cystatin family. Phytocystatin subfamily.</text>
</comment>
<keyword evidence="2" id="KW-0646">Protease inhibitor</keyword>
<dbReference type="SUPFAM" id="SSF54403">
    <property type="entry name" value="Cystatin/monellin"/>
    <property type="match status" value="1"/>
</dbReference>
<feature type="chain" id="PRO_5018572198" evidence="4">
    <location>
        <begin position="24"/>
        <end position="139"/>
    </location>
</feature>
<protein>
    <submittedName>
        <fullName evidence="6">Cysteine proteinase inhibitor 10</fullName>
    </submittedName>
</protein>
<organism evidence="6 7">
    <name type="scientific">Apostasia shenzhenica</name>
    <dbReference type="NCBI Taxonomy" id="1088818"/>
    <lineage>
        <taxon>Eukaryota</taxon>
        <taxon>Viridiplantae</taxon>
        <taxon>Streptophyta</taxon>
        <taxon>Embryophyta</taxon>
        <taxon>Tracheophyta</taxon>
        <taxon>Spermatophyta</taxon>
        <taxon>Magnoliopsida</taxon>
        <taxon>Liliopsida</taxon>
        <taxon>Asparagales</taxon>
        <taxon>Orchidaceae</taxon>
        <taxon>Apostasioideae</taxon>
        <taxon>Apostasia</taxon>
    </lineage>
</organism>
<dbReference type="PANTHER" id="PTHR47373">
    <property type="entry name" value="CYSTEINE PROTEINASE INHIBITOR 2"/>
    <property type="match status" value="1"/>
</dbReference>
<dbReference type="EMBL" id="KZ451968">
    <property type="protein sequence ID" value="PKA57488.1"/>
    <property type="molecule type" value="Genomic_DNA"/>
</dbReference>
<feature type="domain" description="Cystatin" evidence="5">
    <location>
        <begin position="51"/>
        <end position="132"/>
    </location>
</feature>
<evidence type="ECO:0000256" key="1">
    <source>
        <dbReference type="ARBA" id="ARBA00007233"/>
    </source>
</evidence>
<keyword evidence="4" id="KW-0732">Signal</keyword>
<dbReference type="OrthoDB" id="1908104at2759"/>
<dbReference type="CDD" id="cd00042">
    <property type="entry name" value="CY"/>
    <property type="match status" value="1"/>
</dbReference>
<keyword evidence="7" id="KW-1185">Reference proteome</keyword>
<evidence type="ECO:0000256" key="2">
    <source>
        <dbReference type="ARBA" id="ARBA00022690"/>
    </source>
</evidence>
<dbReference type="GO" id="GO:0004869">
    <property type="term" value="F:cysteine-type endopeptidase inhibitor activity"/>
    <property type="evidence" value="ECO:0007669"/>
    <property type="project" value="UniProtKB-KW"/>
</dbReference>
<dbReference type="Proteomes" id="UP000236161">
    <property type="component" value="Unassembled WGS sequence"/>
</dbReference>
<dbReference type="PANTHER" id="PTHR47373:SF1">
    <property type="entry name" value="CYSTEINE PROTEINASE INHIBITOR 2"/>
    <property type="match status" value="1"/>
</dbReference>
<sequence>MASPTSTLPFSLLMLLTSAAVTADRIGAADRGYRGRKVGGWTEIPDAGGNREVRDLSRFSVSEYNRVLRGDGDDPVAFSGVLSAHRQVVAGIKYRIRIATVNFRTGDSRSFDAVVVVRPWLRSRDPDLLSFTPASPSES</sequence>
<evidence type="ECO:0000259" key="5">
    <source>
        <dbReference type="Pfam" id="PF16845"/>
    </source>
</evidence>
<accession>A0A2I0APK2</accession>
<dbReference type="AlphaFoldDB" id="A0A2I0APK2"/>
<evidence type="ECO:0000313" key="7">
    <source>
        <dbReference type="Proteomes" id="UP000236161"/>
    </source>
</evidence>
<name>A0A2I0APK2_9ASPA</name>
<reference evidence="6 7" key="1">
    <citation type="journal article" date="2017" name="Nature">
        <title>The Apostasia genome and the evolution of orchids.</title>
        <authorList>
            <person name="Zhang G.Q."/>
            <person name="Liu K.W."/>
            <person name="Li Z."/>
            <person name="Lohaus R."/>
            <person name="Hsiao Y.Y."/>
            <person name="Niu S.C."/>
            <person name="Wang J.Y."/>
            <person name="Lin Y.C."/>
            <person name="Xu Q."/>
            <person name="Chen L.J."/>
            <person name="Yoshida K."/>
            <person name="Fujiwara S."/>
            <person name="Wang Z.W."/>
            <person name="Zhang Y.Q."/>
            <person name="Mitsuda N."/>
            <person name="Wang M."/>
            <person name="Liu G.H."/>
            <person name="Pecoraro L."/>
            <person name="Huang H.X."/>
            <person name="Xiao X.J."/>
            <person name="Lin M."/>
            <person name="Wu X.Y."/>
            <person name="Wu W.L."/>
            <person name="Chen Y.Y."/>
            <person name="Chang S.B."/>
            <person name="Sakamoto S."/>
            <person name="Ohme-Takagi M."/>
            <person name="Yagi M."/>
            <person name="Zeng S.J."/>
            <person name="Shen C.Y."/>
            <person name="Yeh C.M."/>
            <person name="Luo Y.B."/>
            <person name="Tsai W.C."/>
            <person name="Van de Peer Y."/>
            <person name="Liu Z.J."/>
        </authorList>
    </citation>
    <scope>NUCLEOTIDE SEQUENCE [LARGE SCALE GENOMIC DNA]</scope>
    <source>
        <strain evidence="7">cv. Shenzhen</strain>
        <tissue evidence="6">Stem</tissue>
    </source>
</reference>
<dbReference type="InterPro" id="IPR046350">
    <property type="entry name" value="Cystatin_sf"/>
</dbReference>
<feature type="signal peptide" evidence="4">
    <location>
        <begin position="1"/>
        <end position="23"/>
    </location>
</feature>
<evidence type="ECO:0000256" key="4">
    <source>
        <dbReference type="SAM" id="SignalP"/>
    </source>
</evidence>
<evidence type="ECO:0000313" key="6">
    <source>
        <dbReference type="EMBL" id="PKA57488.1"/>
    </source>
</evidence>
<dbReference type="Gene3D" id="3.10.450.10">
    <property type="match status" value="1"/>
</dbReference>
<dbReference type="STRING" id="1088818.A0A2I0APK2"/>
<gene>
    <name evidence="6" type="ORF">AXF42_Ash013676</name>
</gene>